<reference evidence="4" key="1">
    <citation type="submission" date="2019-08" db="EMBL/GenBank/DDBJ databases">
        <title>Limnoglobus roseus gen. nov., sp. nov., a novel freshwater planctomycete with a giant genome from the family Gemmataceae.</title>
        <authorList>
            <person name="Kulichevskaya I.S."/>
            <person name="Naumoff D.G."/>
            <person name="Miroshnikov K."/>
            <person name="Ivanova A."/>
            <person name="Philippov D.A."/>
            <person name="Hakobyan A."/>
            <person name="Rijpstra I.C."/>
            <person name="Sinninghe Damste J.S."/>
            <person name="Liesack W."/>
            <person name="Dedysh S.N."/>
        </authorList>
    </citation>
    <scope>NUCLEOTIDE SEQUENCE [LARGE SCALE GENOMIC DNA]</scope>
    <source>
        <strain evidence="4">PX52</strain>
    </source>
</reference>
<name>A0A5C1ADK8_9BACT</name>
<protein>
    <submittedName>
        <fullName evidence="3">IS66 family transposase</fullName>
    </submittedName>
</protein>
<gene>
    <name evidence="3" type="ORF">PX52LOC_03257</name>
</gene>
<organism evidence="3 4">
    <name type="scientific">Limnoglobus roseus</name>
    <dbReference type="NCBI Taxonomy" id="2598579"/>
    <lineage>
        <taxon>Bacteria</taxon>
        <taxon>Pseudomonadati</taxon>
        <taxon>Planctomycetota</taxon>
        <taxon>Planctomycetia</taxon>
        <taxon>Gemmatales</taxon>
        <taxon>Gemmataceae</taxon>
        <taxon>Limnoglobus</taxon>
    </lineage>
</organism>
<dbReference type="InterPro" id="IPR052344">
    <property type="entry name" value="Transposase-related"/>
</dbReference>
<evidence type="ECO:0000313" key="3">
    <source>
        <dbReference type="EMBL" id="QEL16313.1"/>
    </source>
</evidence>
<dbReference type="OrthoDB" id="227350at2"/>
<evidence type="ECO:0000313" key="4">
    <source>
        <dbReference type="Proteomes" id="UP000324974"/>
    </source>
</evidence>
<dbReference type="AlphaFoldDB" id="A0A5C1ADK8"/>
<evidence type="ECO:0000259" key="2">
    <source>
        <dbReference type="Pfam" id="PF03050"/>
    </source>
</evidence>
<keyword evidence="4" id="KW-1185">Reference proteome</keyword>
<accession>A0A5C1ADK8</accession>
<feature type="region of interest" description="Disordered" evidence="1">
    <location>
        <begin position="58"/>
        <end position="99"/>
    </location>
</feature>
<dbReference type="InterPro" id="IPR004291">
    <property type="entry name" value="Transposase_IS66_central"/>
</dbReference>
<feature type="domain" description="Transposase IS66 central" evidence="2">
    <location>
        <begin position="180"/>
        <end position="322"/>
    </location>
</feature>
<feature type="compositionally biased region" description="Low complexity" evidence="1">
    <location>
        <begin position="346"/>
        <end position="367"/>
    </location>
</feature>
<sequence>MTPREVELDRENAHLRATVAELHAVVADLRRTIEGQQAHIDRLVKMAFGRTSERVVGPTLFDAGPPPGVEAGVSRLPRPSDPPSNPPRGRGHGRRPVATDLPVERVGIDLSEAAQACPCGGEMRVRVGLGGPARRYDDRPASVFVRGTVRVSFAGPGCERAGHDPRFARPPLPSEPIPRSSVAAGLLAHVAVSEFVGHLPLHRLEHILARHGLVAPRSTLCDWVRGCAAALEPVYRAMVARVKRSYAIHADETPVTLLRPRRTAYAWAYLGDAAVPFIVSDLTPGRSQEFPARFRAGFTGFVQADAYAGYDSVHRGMRHVGGWGCTPAAGSTTQGAMTRGPRRRSPSPARSTTSSGGSARRACGARR</sequence>
<dbReference type="RefSeq" id="WP_149111057.1">
    <property type="nucleotide sequence ID" value="NZ_CP042425.1"/>
</dbReference>
<dbReference type="Pfam" id="PF03050">
    <property type="entry name" value="DDE_Tnp_IS66"/>
    <property type="match status" value="1"/>
</dbReference>
<evidence type="ECO:0000256" key="1">
    <source>
        <dbReference type="SAM" id="MobiDB-lite"/>
    </source>
</evidence>
<proteinExistence type="predicted"/>
<feature type="region of interest" description="Disordered" evidence="1">
    <location>
        <begin position="328"/>
        <end position="367"/>
    </location>
</feature>
<dbReference type="Proteomes" id="UP000324974">
    <property type="component" value="Chromosome"/>
</dbReference>
<dbReference type="PANTHER" id="PTHR33678:SF1">
    <property type="entry name" value="BLL1576 PROTEIN"/>
    <property type="match status" value="1"/>
</dbReference>
<dbReference type="KEGG" id="lrs:PX52LOC_03257"/>
<dbReference type="EMBL" id="CP042425">
    <property type="protein sequence ID" value="QEL16313.1"/>
    <property type="molecule type" value="Genomic_DNA"/>
</dbReference>
<dbReference type="PANTHER" id="PTHR33678">
    <property type="entry name" value="BLL1576 PROTEIN"/>
    <property type="match status" value="1"/>
</dbReference>